<dbReference type="OrthoDB" id="693928at2759"/>
<dbReference type="AlphaFoldDB" id="A0A1E5UZS3"/>
<reference evidence="2 3" key="1">
    <citation type="submission" date="2016-09" db="EMBL/GenBank/DDBJ databases">
        <title>The draft genome of Dichanthelium oligosanthes: A C3 panicoid grass species.</title>
        <authorList>
            <person name="Studer A.J."/>
            <person name="Schnable J.C."/>
            <person name="Brutnell T.P."/>
        </authorList>
    </citation>
    <scope>NUCLEOTIDE SEQUENCE [LARGE SCALE GENOMIC DNA]</scope>
    <source>
        <strain evidence="3">cv. Kellogg 1175</strain>
        <tissue evidence="2">Leaf</tissue>
    </source>
</reference>
<feature type="non-terminal residue" evidence="2">
    <location>
        <position position="353"/>
    </location>
</feature>
<protein>
    <recommendedName>
        <fullName evidence="1">F-box protein AT5G49610-like beta-propeller domain-containing protein</fullName>
    </recommendedName>
</protein>
<organism evidence="2 3">
    <name type="scientific">Dichanthelium oligosanthes</name>
    <dbReference type="NCBI Taxonomy" id="888268"/>
    <lineage>
        <taxon>Eukaryota</taxon>
        <taxon>Viridiplantae</taxon>
        <taxon>Streptophyta</taxon>
        <taxon>Embryophyta</taxon>
        <taxon>Tracheophyta</taxon>
        <taxon>Spermatophyta</taxon>
        <taxon>Magnoliopsida</taxon>
        <taxon>Liliopsida</taxon>
        <taxon>Poales</taxon>
        <taxon>Poaceae</taxon>
        <taxon>PACMAD clade</taxon>
        <taxon>Panicoideae</taxon>
        <taxon>Panicodae</taxon>
        <taxon>Paniceae</taxon>
        <taxon>Dichantheliinae</taxon>
        <taxon>Dichanthelium</taxon>
    </lineage>
</organism>
<dbReference type="SUPFAM" id="SSF81383">
    <property type="entry name" value="F-box domain"/>
    <property type="match status" value="1"/>
</dbReference>
<name>A0A1E5UZS3_9POAL</name>
<dbReference type="PANTHER" id="PTHR32133:SF386">
    <property type="entry name" value="F-BOX DOMAIN-CONTAINING PROTEIN"/>
    <property type="match status" value="1"/>
</dbReference>
<dbReference type="Pfam" id="PF23635">
    <property type="entry name" value="Beta-prop_AT5G49610-like"/>
    <property type="match status" value="1"/>
</dbReference>
<keyword evidence="3" id="KW-1185">Reference proteome</keyword>
<gene>
    <name evidence="2" type="ORF">BAE44_0020571</name>
</gene>
<sequence length="353" mass="39581">MAVALMDEPVEALLLRVSPDNPACLVRAALVCKDWCRIISDPGFLRRYREFHGTPPMLGFLRNHGTISSFVPTSSFCPPRALNRNFPAIDARHGRILLHSVPWELGDNPLDNPFVVLNPITGERRELPLLPWSFNPYSWNAAVLCASTGACDHLDCHYGPFLVVFVGTDIEGMFAYVYTSEANTWGERASTQYPSGEIILAPSVLVGNAFYFMFWYSESILKYDLGTQEMIVIQVPPECSFRRVVLMTTDDGELGFAYMENYRLYLWSMEAGPDGDGNVEWAQSRVIELETLLPDHALSDSLDVAGFADGVAVIFVRTDDGIFTIDLKSYRVTKVCSDGWYYGNVPYMSFCTP</sequence>
<feature type="domain" description="F-box protein AT5G49610-like beta-propeller" evidence="1">
    <location>
        <begin position="90"/>
        <end position="348"/>
    </location>
</feature>
<comment type="caution">
    <text evidence="2">The sequence shown here is derived from an EMBL/GenBank/DDBJ whole genome shotgun (WGS) entry which is preliminary data.</text>
</comment>
<dbReference type="InterPro" id="IPR056594">
    <property type="entry name" value="AT5G49610-like_b-prop"/>
</dbReference>
<dbReference type="PANTHER" id="PTHR32133">
    <property type="entry name" value="OS07G0120400 PROTEIN"/>
    <property type="match status" value="1"/>
</dbReference>
<dbReference type="EMBL" id="LWDX02056636">
    <property type="protein sequence ID" value="OEL18413.1"/>
    <property type="molecule type" value="Genomic_DNA"/>
</dbReference>
<dbReference type="Proteomes" id="UP000095767">
    <property type="component" value="Unassembled WGS sequence"/>
</dbReference>
<proteinExistence type="predicted"/>
<dbReference type="InterPro" id="IPR036047">
    <property type="entry name" value="F-box-like_dom_sf"/>
</dbReference>
<evidence type="ECO:0000313" key="2">
    <source>
        <dbReference type="EMBL" id="OEL18413.1"/>
    </source>
</evidence>
<evidence type="ECO:0000313" key="3">
    <source>
        <dbReference type="Proteomes" id="UP000095767"/>
    </source>
</evidence>
<evidence type="ECO:0000259" key="1">
    <source>
        <dbReference type="Pfam" id="PF23635"/>
    </source>
</evidence>
<accession>A0A1E5UZS3</accession>